<protein>
    <submittedName>
        <fullName evidence="2">Uncharacterized protein</fullName>
    </submittedName>
</protein>
<sequence>MGDFFYQVLKDVPESDCEQRPPEANLFRATYQETKVIEDYRTDLPSVTQRDPPVPNSKDAGADRPPEPTAVQDG</sequence>
<dbReference type="Proteomes" id="UP000186922">
    <property type="component" value="Unassembled WGS sequence"/>
</dbReference>
<feature type="region of interest" description="Disordered" evidence="1">
    <location>
        <begin position="42"/>
        <end position="74"/>
    </location>
</feature>
<comment type="caution">
    <text evidence="2">The sequence shown here is derived from an EMBL/GenBank/DDBJ whole genome shotgun (WGS) entry which is preliminary data.</text>
</comment>
<gene>
    <name evidence="2" type="primary">RvY_02300-1</name>
    <name evidence="2" type="synonym">RvY_02300.1</name>
    <name evidence="2" type="ORF">RvY_02300</name>
</gene>
<organism evidence="2 3">
    <name type="scientific">Ramazzottius varieornatus</name>
    <name type="common">Water bear</name>
    <name type="synonym">Tardigrade</name>
    <dbReference type="NCBI Taxonomy" id="947166"/>
    <lineage>
        <taxon>Eukaryota</taxon>
        <taxon>Metazoa</taxon>
        <taxon>Ecdysozoa</taxon>
        <taxon>Tardigrada</taxon>
        <taxon>Eutardigrada</taxon>
        <taxon>Parachela</taxon>
        <taxon>Hypsibioidea</taxon>
        <taxon>Ramazzottiidae</taxon>
        <taxon>Ramazzottius</taxon>
    </lineage>
</organism>
<dbReference type="AlphaFoldDB" id="A0A1D1UJ94"/>
<evidence type="ECO:0000313" key="2">
    <source>
        <dbReference type="EMBL" id="GAU89789.1"/>
    </source>
</evidence>
<evidence type="ECO:0000256" key="1">
    <source>
        <dbReference type="SAM" id="MobiDB-lite"/>
    </source>
</evidence>
<accession>A0A1D1UJ94</accession>
<proteinExistence type="predicted"/>
<dbReference type="EMBL" id="BDGG01000001">
    <property type="protein sequence ID" value="GAU89789.1"/>
    <property type="molecule type" value="Genomic_DNA"/>
</dbReference>
<name>A0A1D1UJ94_RAMVA</name>
<keyword evidence="3" id="KW-1185">Reference proteome</keyword>
<evidence type="ECO:0000313" key="3">
    <source>
        <dbReference type="Proteomes" id="UP000186922"/>
    </source>
</evidence>
<reference evidence="2 3" key="1">
    <citation type="journal article" date="2016" name="Nat. Commun.">
        <title>Extremotolerant tardigrade genome and improved radiotolerance of human cultured cells by tardigrade-unique protein.</title>
        <authorList>
            <person name="Hashimoto T."/>
            <person name="Horikawa D.D."/>
            <person name="Saito Y."/>
            <person name="Kuwahara H."/>
            <person name="Kozuka-Hata H."/>
            <person name="Shin-I T."/>
            <person name="Minakuchi Y."/>
            <person name="Ohishi K."/>
            <person name="Motoyama A."/>
            <person name="Aizu T."/>
            <person name="Enomoto A."/>
            <person name="Kondo K."/>
            <person name="Tanaka S."/>
            <person name="Hara Y."/>
            <person name="Koshikawa S."/>
            <person name="Sagara H."/>
            <person name="Miura T."/>
            <person name="Yokobori S."/>
            <person name="Miyagawa K."/>
            <person name="Suzuki Y."/>
            <person name="Kubo T."/>
            <person name="Oyama M."/>
            <person name="Kohara Y."/>
            <person name="Fujiyama A."/>
            <person name="Arakawa K."/>
            <person name="Katayama T."/>
            <person name="Toyoda A."/>
            <person name="Kunieda T."/>
        </authorList>
    </citation>
    <scope>NUCLEOTIDE SEQUENCE [LARGE SCALE GENOMIC DNA]</scope>
    <source>
        <strain evidence="2 3">YOKOZUNA-1</strain>
    </source>
</reference>